<dbReference type="GO" id="GO:0003729">
    <property type="term" value="F:mRNA binding"/>
    <property type="evidence" value="ECO:0007669"/>
    <property type="project" value="TreeGrafter"/>
</dbReference>
<dbReference type="Pfam" id="PF04146">
    <property type="entry name" value="YTH"/>
    <property type="match status" value="1"/>
</dbReference>
<evidence type="ECO:0008006" key="7">
    <source>
        <dbReference type="Google" id="ProtNLM"/>
    </source>
</evidence>
<proteinExistence type="predicted"/>
<dbReference type="InterPro" id="IPR012677">
    <property type="entry name" value="Nucleotide-bd_a/b_plait_sf"/>
</dbReference>
<dbReference type="InterPro" id="IPR000504">
    <property type="entry name" value="RRM_dom"/>
</dbReference>
<evidence type="ECO:0000256" key="1">
    <source>
        <dbReference type="PROSITE-ProRule" id="PRU00176"/>
    </source>
</evidence>
<feature type="compositionally biased region" description="Acidic residues" evidence="2">
    <location>
        <begin position="511"/>
        <end position="545"/>
    </location>
</feature>
<dbReference type="AlphaFoldDB" id="A0A0U1M477"/>
<dbReference type="GO" id="GO:1990247">
    <property type="term" value="F:N6-methyladenosine-containing RNA reader activity"/>
    <property type="evidence" value="ECO:0007669"/>
    <property type="project" value="TreeGrafter"/>
</dbReference>
<evidence type="ECO:0000313" key="5">
    <source>
        <dbReference type="EMBL" id="CRG89850.1"/>
    </source>
</evidence>
<feature type="domain" description="RRM" evidence="3">
    <location>
        <begin position="276"/>
        <end position="350"/>
    </location>
</feature>
<accession>A0A0U1M477</accession>
<dbReference type="PANTHER" id="PTHR12357:SF3">
    <property type="entry name" value="YTH DOMAIN-CONTAINING PROTEIN 1"/>
    <property type="match status" value="1"/>
</dbReference>
<protein>
    <recommendedName>
        <fullName evidence="7">YTH domain-containing protein</fullName>
    </recommendedName>
</protein>
<dbReference type="PROSITE" id="PS50882">
    <property type="entry name" value="YTH"/>
    <property type="match status" value="1"/>
</dbReference>
<name>A0A0U1M477_TALIS</name>
<dbReference type="CDD" id="cd00590">
    <property type="entry name" value="RRM_SF"/>
    <property type="match status" value="1"/>
</dbReference>
<keyword evidence="1" id="KW-0694">RNA-binding</keyword>
<keyword evidence="6" id="KW-1185">Reference proteome</keyword>
<dbReference type="PANTHER" id="PTHR12357">
    <property type="entry name" value="YTH YT521-B HOMOLOGY DOMAIN-CONTAINING"/>
    <property type="match status" value="1"/>
</dbReference>
<dbReference type="GO" id="GO:0005654">
    <property type="term" value="C:nucleoplasm"/>
    <property type="evidence" value="ECO:0007669"/>
    <property type="project" value="TreeGrafter"/>
</dbReference>
<dbReference type="InterPro" id="IPR057720">
    <property type="entry name" value="RRM_YTH1"/>
</dbReference>
<dbReference type="STRING" id="28573.A0A0U1M477"/>
<dbReference type="OrthoDB" id="306690at2759"/>
<feature type="region of interest" description="Disordered" evidence="2">
    <location>
        <begin position="510"/>
        <end position="575"/>
    </location>
</feature>
<feature type="region of interest" description="Disordered" evidence="2">
    <location>
        <begin position="356"/>
        <end position="389"/>
    </location>
</feature>
<dbReference type="Gene3D" id="3.10.590.10">
    <property type="entry name" value="ph1033 like domains"/>
    <property type="match status" value="2"/>
</dbReference>
<evidence type="ECO:0000313" key="6">
    <source>
        <dbReference type="Proteomes" id="UP000054383"/>
    </source>
</evidence>
<dbReference type="InterPro" id="IPR045168">
    <property type="entry name" value="YTH_prot"/>
</dbReference>
<dbReference type="PROSITE" id="PS50102">
    <property type="entry name" value="RRM"/>
    <property type="match status" value="1"/>
</dbReference>
<dbReference type="Proteomes" id="UP000054383">
    <property type="component" value="Unassembled WGS sequence"/>
</dbReference>
<dbReference type="EMBL" id="CVMT01000006">
    <property type="protein sequence ID" value="CRG89850.1"/>
    <property type="molecule type" value="Genomic_DNA"/>
</dbReference>
<feature type="region of interest" description="Disordered" evidence="2">
    <location>
        <begin position="1"/>
        <end position="78"/>
    </location>
</feature>
<dbReference type="OMA" id="FWEVESS"/>
<dbReference type="GO" id="GO:0000398">
    <property type="term" value="P:mRNA splicing, via spliceosome"/>
    <property type="evidence" value="ECO:0007669"/>
    <property type="project" value="TreeGrafter"/>
</dbReference>
<organism evidence="5 6">
    <name type="scientific">Talaromyces islandicus</name>
    <name type="common">Penicillium islandicum</name>
    <dbReference type="NCBI Taxonomy" id="28573"/>
    <lineage>
        <taxon>Eukaryota</taxon>
        <taxon>Fungi</taxon>
        <taxon>Dikarya</taxon>
        <taxon>Ascomycota</taxon>
        <taxon>Pezizomycotina</taxon>
        <taxon>Eurotiomycetes</taxon>
        <taxon>Eurotiomycetidae</taxon>
        <taxon>Eurotiales</taxon>
        <taxon>Trichocomaceae</taxon>
        <taxon>Talaromyces</taxon>
        <taxon>Talaromyces sect. Islandici</taxon>
    </lineage>
</organism>
<gene>
    <name evidence="5" type="ORF">PISL3812_06889</name>
</gene>
<dbReference type="InterPro" id="IPR007275">
    <property type="entry name" value="YTH_domain"/>
</dbReference>
<dbReference type="SUPFAM" id="SSF54928">
    <property type="entry name" value="RNA-binding domain, RBD"/>
    <property type="match status" value="1"/>
</dbReference>
<evidence type="ECO:0000256" key="2">
    <source>
        <dbReference type="SAM" id="MobiDB-lite"/>
    </source>
</evidence>
<reference evidence="5 6" key="1">
    <citation type="submission" date="2015-04" db="EMBL/GenBank/DDBJ databases">
        <authorList>
            <person name="Syromyatnikov M.Y."/>
            <person name="Popov V.N."/>
        </authorList>
    </citation>
    <scope>NUCLEOTIDE SEQUENCE [LARGE SCALE GENOMIC DNA]</scope>
    <source>
        <strain evidence="5">WF-38-12</strain>
    </source>
</reference>
<dbReference type="GO" id="GO:0000381">
    <property type="term" value="P:regulation of alternative mRNA splicing, via spliceosome"/>
    <property type="evidence" value="ECO:0007669"/>
    <property type="project" value="TreeGrafter"/>
</dbReference>
<dbReference type="CDD" id="cd21134">
    <property type="entry name" value="YTH"/>
    <property type="match status" value="1"/>
</dbReference>
<dbReference type="InterPro" id="IPR035979">
    <property type="entry name" value="RBD_domain_sf"/>
</dbReference>
<sequence length="649" mass="70434">MGGDVLPVQSRDGVAGEKLSSNAEVGSAINKSSSGGSSQTLQEPARSKRPANPTIRLSGAEYHPASYQYAPRPSREKTSMPLNMADMNPALPPYQTEGVPFGQPNVQQQYIQTHQSQGMMYPVPQVPYMGHSPGQPMYNVPCPPGYQNTYMQGYATYQPPHQAGNTVSAQSGMYSPSYYSQYPAYNNTGFEANRTAWHNSQPPQLTQTPPKRDIERPVSAANYDVSQTIVDGSSPMKPSWGGSLNNLEELTALRVPFTAASSAPRGPPRKPKQSGHALWVGNLPPATNVIDLKDHFSRDATGDIESVFLIAKSNCAFVNYKSEEACAAAVTRFHDSRFHGVRLVCRLRKGVTVPGSPNTNTNFTAPEDASTLHSAADGDGTANPGQKRPRVPERFFIVKSLTVEDLEGSRQSGVWATQTHNEVTLNEAYESADNVYLIFSANKSGEYFGYARMASPIVDDSSLALEAPSRVENVTAEADDQAVISTEATATAPKGRIIDDSVRGTIFWEADSSEDDNDDEEEKSVGEDDNIDGYGDDDGDDDEGPSPDGNDSQSEKGVVEAPDEPGTTGAQSLGKPFRIQWMSTDRVPFYRTRGLRNPWNANREVKIARDGTEIEPSVGRRLTQLFHSHLLGPTTPSSGLAGIGFQRPY</sequence>
<feature type="domain" description="YTH" evidence="4">
    <location>
        <begin position="393"/>
        <end position="626"/>
    </location>
</feature>
<evidence type="ECO:0000259" key="3">
    <source>
        <dbReference type="PROSITE" id="PS50102"/>
    </source>
</evidence>
<dbReference type="SMART" id="SM00360">
    <property type="entry name" value="RRM"/>
    <property type="match status" value="1"/>
</dbReference>
<dbReference type="Pfam" id="PF25701">
    <property type="entry name" value="RRM_YTH1"/>
    <property type="match status" value="1"/>
</dbReference>
<evidence type="ECO:0000259" key="4">
    <source>
        <dbReference type="PROSITE" id="PS50882"/>
    </source>
</evidence>
<dbReference type="Gene3D" id="3.30.70.330">
    <property type="match status" value="1"/>
</dbReference>